<dbReference type="SUPFAM" id="SSF56801">
    <property type="entry name" value="Acetyl-CoA synthetase-like"/>
    <property type="match status" value="1"/>
</dbReference>
<evidence type="ECO:0000256" key="1">
    <source>
        <dbReference type="ARBA" id="ARBA00006432"/>
    </source>
</evidence>
<dbReference type="Gene3D" id="3.30.300.30">
    <property type="match status" value="1"/>
</dbReference>
<dbReference type="Proteomes" id="UP000295560">
    <property type="component" value="Unassembled WGS sequence"/>
</dbReference>
<gene>
    <name evidence="7" type="ORF">EV378_2042</name>
</gene>
<dbReference type="Pfam" id="PF13193">
    <property type="entry name" value="AMP-binding_C"/>
    <property type="match status" value="1"/>
</dbReference>
<proteinExistence type="inferred from homology"/>
<evidence type="ECO:0000259" key="6">
    <source>
        <dbReference type="Pfam" id="PF13193"/>
    </source>
</evidence>
<protein>
    <submittedName>
        <fullName evidence="7">Acyl-CoA synthetase (AMP-forming)/AMP-acid ligase II</fullName>
    </submittedName>
</protein>
<dbReference type="Gene3D" id="3.40.50.12780">
    <property type="entry name" value="N-terminal domain of ligase-like"/>
    <property type="match status" value="1"/>
</dbReference>
<dbReference type="PANTHER" id="PTHR43859">
    <property type="entry name" value="ACYL-ACTIVATING ENZYME"/>
    <property type="match status" value="1"/>
</dbReference>
<evidence type="ECO:0000256" key="2">
    <source>
        <dbReference type="ARBA" id="ARBA00022598"/>
    </source>
</evidence>
<evidence type="ECO:0000256" key="3">
    <source>
        <dbReference type="ARBA" id="ARBA00022832"/>
    </source>
</evidence>
<comment type="similarity">
    <text evidence="1">Belongs to the ATP-dependent AMP-binding enzyme family.</text>
</comment>
<dbReference type="FunFam" id="3.30.300.30:FF:000008">
    <property type="entry name" value="2,3-dihydroxybenzoate-AMP ligase"/>
    <property type="match status" value="1"/>
</dbReference>
<name>A0A4R1HXI4_PSEEN</name>
<feature type="domain" description="AMP-binding enzyme C-terminal" evidence="6">
    <location>
        <begin position="431"/>
        <end position="506"/>
    </location>
</feature>
<keyword evidence="8" id="KW-1185">Reference proteome</keyword>
<evidence type="ECO:0000313" key="7">
    <source>
        <dbReference type="EMBL" id="TCK26213.1"/>
    </source>
</evidence>
<keyword evidence="4" id="KW-0443">Lipid metabolism</keyword>
<evidence type="ECO:0000256" key="4">
    <source>
        <dbReference type="ARBA" id="ARBA00023098"/>
    </source>
</evidence>
<dbReference type="PANTHER" id="PTHR43859:SF4">
    <property type="entry name" value="BUTANOATE--COA LIGASE AAE1-RELATED"/>
    <property type="match status" value="1"/>
</dbReference>
<dbReference type="InterPro" id="IPR000873">
    <property type="entry name" value="AMP-dep_synth/lig_dom"/>
</dbReference>
<dbReference type="InterPro" id="IPR045851">
    <property type="entry name" value="AMP-bd_C_sf"/>
</dbReference>
<comment type="caution">
    <text evidence="7">The sequence shown here is derived from an EMBL/GenBank/DDBJ whole genome shotgun (WGS) entry which is preliminary data.</text>
</comment>
<dbReference type="Pfam" id="PF00501">
    <property type="entry name" value="AMP-binding"/>
    <property type="match status" value="1"/>
</dbReference>
<organism evidence="7 8">
    <name type="scientific">Pseudonocardia endophytica</name>
    <dbReference type="NCBI Taxonomy" id="401976"/>
    <lineage>
        <taxon>Bacteria</taxon>
        <taxon>Bacillati</taxon>
        <taxon>Actinomycetota</taxon>
        <taxon>Actinomycetes</taxon>
        <taxon>Pseudonocardiales</taxon>
        <taxon>Pseudonocardiaceae</taxon>
        <taxon>Pseudonocardia</taxon>
    </lineage>
</organism>
<reference evidence="7 8" key="1">
    <citation type="submission" date="2019-03" db="EMBL/GenBank/DDBJ databases">
        <title>Sequencing the genomes of 1000 actinobacteria strains.</title>
        <authorList>
            <person name="Klenk H.-P."/>
        </authorList>
    </citation>
    <scope>NUCLEOTIDE SEQUENCE [LARGE SCALE GENOMIC DNA]</scope>
    <source>
        <strain evidence="7 8">DSM 44969</strain>
    </source>
</reference>
<sequence length="525" mass="56916">MIRGAAAAPTMERSMQVPFGVRDFIDRAELVYGERTGIVDEPDQPAAPLTGLTYARVAELARAQAAGLDAMGVGVGERVAIVSHNSARLLTSFFGVSGYGRVLVPINFRLSVDEVTYIVEHSGASLLLVDPELEESLKSVPCARTIVLGDHGDEEMYRFGVEPQAWEPDENATATINYTSGTTARPKGVEITHRNIWVNATTFALHTGVSDRDVYLHTLPMFHANGWGMPFGMTGMGGKHIVLRKVDGAEILRRVDEHGVTMMCAAPAVVSSVLAAAADWDGEIPGRGRVRIVVAGAPPPSRTIAEIETQLGWEFIQIYGLTETSPLLTINRNRAEWDDLEPEERAAKLGRAGAPAIGVTMKVDNEGEVLARSNVVLKSYWEQPEETADKLKGGFFHTGDGGTIGDDGYVTISDRRKDVIITGGENVSSIEVEDALFSHPAVAEVAVIGVPSDKWGETIKALVVLAPGASADEAELIEHCKSRVARYKAPTSVEFRDELARTATGKLQKFKLRAEYWEGRDRQVN</sequence>
<dbReference type="GO" id="GO:0016874">
    <property type="term" value="F:ligase activity"/>
    <property type="evidence" value="ECO:0007669"/>
    <property type="project" value="UniProtKB-KW"/>
</dbReference>
<feature type="domain" description="AMP-dependent synthetase/ligase" evidence="5">
    <location>
        <begin position="42"/>
        <end position="381"/>
    </location>
</feature>
<dbReference type="InterPro" id="IPR025110">
    <property type="entry name" value="AMP-bd_C"/>
</dbReference>
<evidence type="ECO:0000313" key="8">
    <source>
        <dbReference type="Proteomes" id="UP000295560"/>
    </source>
</evidence>
<evidence type="ECO:0000259" key="5">
    <source>
        <dbReference type="Pfam" id="PF00501"/>
    </source>
</evidence>
<keyword evidence="2 7" id="KW-0436">Ligase</keyword>
<dbReference type="EMBL" id="SMFZ01000001">
    <property type="protein sequence ID" value="TCK26213.1"/>
    <property type="molecule type" value="Genomic_DNA"/>
</dbReference>
<dbReference type="InterPro" id="IPR042099">
    <property type="entry name" value="ANL_N_sf"/>
</dbReference>
<dbReference type="GO" id="GO:0006631">
    <property type="term" value="P:fatty acid metabolic process"/>
    <property type="evidence" value="ECO:0007669"/>
    <property type="project" value="UniProtKB-KW"/>
</dbReference>
<accession>A0A4R1HXI4</accession>
<dbReference type="AlphaFoldDB" id="A0A4R1HXI4"/>
<keyword evidence="3" id="KW-0276">Fatty acid metabolism</keyword>